<dbReference type="Gene3D" id="1.10.890.40">
    <property type="match status" value="1"/>
</dbReference>
<reference evidence="4 5" key="2">
    <citation type="submission" date="2019-06" db="EMBL/GenBank/DDBJ databases">
        <authorList>
            <person name="Deangelis K."/>
            <person name="Huntemann M."/>
            <person name="Clum A."/>
            <person name="Pillay M."/>
            <person name="Palaniappan K."/>
            <person name="Varghese N."/>
            <person name="Mikhailova N."/>
            <person name="Stamatis D."/>
            <person name="Reddy T."/>
            <person name="Daum C."/>
            <person name="Shapiro N."/>
            <person name="Ivanova N."/>
            <person name="Kyrpides N."/>
            <person name="Woyke T."/>
        </authorList>
    </citation>
    <scope>NUCLEOTIDE SEQUENCE [LARGE SCALE GENOMIC DNA]</scope>
    <source>
        <strain evidence="4 5">106R</strain>
    </source>
</reference>
<dbReference type="EMBL" id="VFMJ01000001">
    <property type="protein sequence ID" value="TQI84090.1"/>
    <property type="molecule type" value="Genomic_DNA"/>
</dbReference>
<sequence length="119" mass="12538">MIKQVSFLAALLFSSMANAGFYSGSGLLAESGGYVKNKSGEATVAEALNGGMFMGYVAGVFDTYSMQGNRNICPEAGMSIGVAADAVMQYLNEHPEQLHYSAPSVIMLALTAAYPCVRH</sequence>
<reference evidence="4 5" key="3">
    <citation type="submission" date="2019-07" db="EMBL/GenBank/DDBJ databases">
        <title>Investigation of anaerobic lignin degradation for improved lignocellulosic biofuels.</title>
        <authorList>
            <person name="Deangelis K.PhD."/>
        </authorList>
    </citation>
    <scope>NUCLEOTIDE SEQUENCE [LARGE SCALE GENOMIC DNA]</scope>
    <source>
        <strain evidence="4 5">106R</strain>
    </source>
</reference>
<evidence type="ECO:0000313" key="4">
    <source>
        <dbReference type="EMBL" id="TQI84090.1"/>
    </source>
</evidence>
<gene>
    <name evidence="4" type="ORF">FHU12_1593</name>
    <name evidence="3" type="ORF">PWN146_02104</name>
</gene>
<dbReference type="Pfam" id="PF18602">
    <property type="entry name" value="Rap1a"/>
    <property type="match status" value="1"/>
</dbReference>
<feature type="domain" description="Rap1a immunity protein" evidence="2">
    <location>
        <begin position="39"/>
        <end position="116"/>
    </location>
</feature>
<organism evidence="3">
    <name type="scientific">Serratia marcescens</name>
    <dbReference type="NCBI Taxonomy" id="615"/>
    <lineage>
        <taxon>Bacteria</taxon>
        <taxon>Pseudomonadati</taxon>
        <taxon>Pseudomonadota</taxon>
        <taxon>Gammaproteobacteria</taxon>
        <taxon>Enterobacterales</taxon>
        <taxon>Yersiniaceae</taxon>
        <taxon>Serratia</taxon>
    </lineage>
</organism>
<dbReference type="EMBL" id="LT575490">
    <property type="protein sequence ID" value="SAY43413.1"/>
    <property type="molecule type" value="Genomic_DNA"/>
</dbReference>
<protein>
    <recommendedName>
        <fullName evidence="2">Rap1a immunity protein domain-containing protein</fullName>
    </recommendedName>
</protein>
<feature type="signal peptide" evidence="1">
    <location>
        <begin position="1"/>
        <end position="19"/>
    </location>
</feature>
<name>A0A1C3HED9_SERMA</name>
<feature type="chain" id="PRO_5040570895" description="Rap1a immunity protein domain-containing protein" evidence="1">
    <location>
        <begin position="20"/>
        <end position="119"/>
    </location>
</feature>
<dbReference type="Proteomes" id="UP000320710">
    <property type="component" value="Unassembled WGS sequence"/>
</dbReference>
<accession>A0A1C3HED9</accession>
<evidence type="ECO:0000313" key="3">
    <source>
        <dbReference type="EMBL" id="SAY43413.1"/>
    </source>
</evidence>
<reference evidence="3" key="1">
    <citation type="submission" date="2016-05" db="EMBL/GenBank/DDBJ databases">
        <authorList>
            <person name="Cock P.J.A."/>
            <person name="Cock P.J.A."/>
        </authorList>
    </citation>
    <scope>NUCLEOTIDE SEQUENCE</scope>
    <source>
        <strain evidence="3">PWN146_assembly</strain>
    </source>
</reference>
<keyword evidence="1" id="KW-0732">Signal</keyword>
<evidence type="ECO:0000313" key="5">
    <source>
        <dbReference type="Proteomes" id="UP000320710"/>
    </source>
</evidence>
<evidence type="ECO:0000259" key="2">
    <source>
        <dbReference type="Pfam" id="PF18602"/>
    </source>
</evidence>
<dbReference type="InterPro" id="IPR041238">
    <property type="entry name" value="Rap1a"/>
</dbReference>
<dbReference type="AlphaFoldDB" id="A0A1C3HED9"/>
<evidence type="ECO:0000256" key="1">
    <source>
        <dbReference type="SAM" id="SignalP"/>
    </source>
</evidence>
<dbReference type="RefSeq" id="WP_141968492.1">
    <property type="nucleotide sequence ID" value="NZ_CP063229.1"/>
</dbReference>
<proteinExistence type="predicted"/>